<organism evidence="2 3">
    <name type="scientific">Flavilitoribacter nigricans (strain ATCC 23147 / DSM 23189 / NBRC 102662 / NCIMB 1420 / SS-2)</name>
    <name type="common">Lewinella nigricans</name>
    <dbReference type="NCBI Taxonomy" id="1122177"/>
    <lineage>
        <taxon>Bacteria</taxon>
        <taxon>Pseudomonadati</taxon>
        <taxon>Bacteroidota</taxon>
        <taxon>Saprospiria</taxon>
        <taxon>Saprospirales</taxon>
        <taxon>Lewinellaceae</taxon>
        <taxon>Flavilitoribacter</taxon>
    </lineage>
</organism>
<dbReference type="InterPro" id="IPR018490">
    <property type="entry name" value="cNMP-bd_dom_sf"/>
</dbReference>
<dbReference type="OrthoDB" id="667553at2"/>
<dbReference type="PROSITE" id="PS00888">
    <property type="entry name" value="CNMP_BINDING_1"/>
    <property type="match status" value="1"/>
</dbReference>
<dbReference type="GO" id="GO:0005829">
    <property type="term" value="C:cytosol"/>
    <property type="evidence" value="ECO:0007669"/>
    <property type="project" value="TreeGrafter"/>
</dbReference>
<dbReference type="GO" id="GO:0003700">
    <property type="term" value="F:DNA-binding transcription factor activity"/>
    <property type="evidence" value="ECO:0007669"/>
    <property type="project" value="TreeGrafter"/>
</dbReference>
<dbReference type="InterPro" id="IPR014710">
    <property type="entry name" value="RmlC-like_jellyroll"/>
</dbReference>
<keyword evidence="3" id="KW-1185">Reference proteome</keyword>
<evidence type="ECO:0000313" key="2">
    <source>
        <dbReference type="EMBL" id="PHN04208.1"/>
    </source>
</evidence>
<dbReference type="PANTHER" id="PTHR24567">
    <property type="entry name" value="CRP FAMILY TRANSCRIPTIONAL REGULATORY PROTEIN"/>
    <property type="match status" value="1"/>
</dbReference>
<dbReference type="SUPFAM" id="SSF51206">
    <property type="entry name" value="cAMP-binding domain-like"/>
    <property type="match status" value="1"/>
</dbReference>
<dbReference type="EMBL" id="PDUD01000026">
    <property type="protein sequence ID" value="PHN04208.1"/>
    <property type="molecule type" value="Genomic_DNA"/>
</dbReference>
<sequence>MSPEEIQKNLRRYINISLEEAEQFLSLFETVRYKNRKVVVESGDYCRYFFLVEEGCLMTYYTDGNGFEHVLQFATHMWWSGDLPSLMNNVPSAYSIKAIGDTSLLQISKPNLDRLYRELPKFERYYRIIFQNALVAHQRRIIQNIAYTAEERYLQFREAYPQVELLVPQKYIASYLGITPEFLSKIRRRLSNRK</sequence>
<feature type="domain" description="Cyclic nucleotide-binding" evidence="1">
    <location>
        <begin position="12"/>
        <end position="115"/>
    </location>
</feature>
<dbReference type="InterPro" id="IPR050397">
    <property type="entry name" value="Env_Response_Regulators"/>
</dbReference>
<dbReference type="Gene3D" id="2.60.120.10">
    <property type="entry name" value="Jelly Rolls"/>
    <property type="match status" value="1"/>
</dbReference>
<dbReference type="AlphaFoldDB" id="A0A2D0N732"/>
<dbReference type="Proteomes" id="UP000223913">
    <property type="component" value="Unassembled WGS sequence"/>
</dbReference>
<dbReference type="InterPro" id="IPR000595">
    <property type="entry name" value="cNMP-bd_dom"/>
</dbReference>
<evidence type="ECO:0000259" key="1">
    <source>
        <dbReference type="PROSITE" id="PS50042"/>
    </source>
</evidence>
<dbReference type="InterPro" id="IPR018488">
    <property type="entry name" value="cNMP-bd_CS"/>
</dbReference>
<gene>
    <name evidence="2" type="ORF">CRP01_21840</name>
</gene>
<dbReference type="RefSeq" id="WP_099152234.1">
    <property type="nucleotide sequence ID" value="NZ_PDUD01000026.1"/>
</dbReference>
<comment type="caution">
    <text evidence="2">The sequence shown here is derived from an EMBL/GenBank/DDBJ whole genome shotgun (WGS) entry which is preliminary data.</text>
</comment>
<dbReference type="CDD" id="cd00038">
    <property type="entry name" value="CAP_ED"/>
    <property type="match status" value="1"/>
</dbReference>
<protein>
    <recommendedName>
        <fullName evidence="1">Cyclic nucleotide-binding domain-containing protein</fullName>
    </recommendedName>
</protein>
<evidence type="ECO:0000313" key="3">
    <source>
        <dbReference type="Proteomes" id="UP000223913"/>
    </source>
</evidence>
<name>A0A2D0N732_FLAN2</name>
<reference evidence="2 3" key="1">
    <citation type="submission" date="2017-10" db="EMBL/GenBank/DDBJ databases">
        <title>The draft genome sequence of Lewinella nigricans NBRC 102662.</title>
        <authorList>
            <person name="Wang K."/>
        </authorList>
    </citation>
    <scope>NUCLEOTIDE SEQUENCE [LARGE SCALE GENOMIC DNA]</scope>
    <source>
        <strain evidence="2 3">NBRC 102662</strain>
    </source>
</reference>
<dbReference type="Pfam" id="PF00027">
    <property type="entry name" value="cNMP_binding"/>
    <property type="match status" value="1"/>
</dbReference>
<dbReference type="PANTHER" id="PTHR24567:SF76">
    <property type="entry name" value="CYCLIC NUCLEOTIDE-BINDING DOMAIN PROTEIN"/>
    <property type="match status" value="1"/>
</dbReference>
<dbReference type="PROSITE" id="PS50042">
    <property type="entry name" value="CNMP_BINDING_3"/>
    <property type="match status" value="1"/>
</dbReference>
<proteinExistence type="predicted"/>
<accession>A0A2D0N732</accession>